<name>A0ABS7FQ71_9ACTN</name>
<gene>
    <name evidence="1" type="ORF">K1Y72_09140</name>
</gene>
<accession>A0ABS7FQ71</accession>
<sequence>MDVIDRSMDSYGRVRTEFYPDVVAAGGLAAAFRVRAAALGSPLGGSDAVASSAGVASMRIAAGNGIVSVALVIECRSFSVSVSAGRIQAATGTTSDLDEVVAMADAWRTGGRSMSSRGAFPS</sequence>
<evidence type="ECO:0000313" key="2">
    <source>
        <dbReference type="Proteomes" id="UP000774570"/>
    </source>
</evidence>
<keyword evidence="2" id="KW-1185">Reference proteome</keyword>
<reference evidence="1 2" key="1">
    <citation type="submission" date="2021-07" db="EMBL/GenBank/DDBJ databases">
        <title>Actinomadura sp. PM05-2 isolated from lichen.</title>
        <authorList>
            <person name="Somphong A."/>
            <person name="Phongsopitanun W."/>
            <person name="Tanasupawat S."/>
            <person name="Peongsungnone V."/>
        </authorList>
    </citation>
    <scope>NUCLEOTIDE SEQUENCE [LARGE SCALE GENOMIC DNA]</scope>
    <source>
        <strain evidence="1 2">PM05-2</strain>
    </source>
</reference>
<organism evidence="1 2">
    <name type="scientific">Actinomadura parmotrematis</name>
    <dbReference type="NCBI Taxonomy" id="2864039"/>
    <lineage>
        <taxon>Bacteria</taxon>
        <taxon>Bacillati</taxon>
        <taxon>Actinomycetota</taxon>
        <taxon>Actinomycetes</taxon>
        <taxon>Streptosporangiales</taxon>
        <taxon>Thermomonosporaceae</taxon>
        <taxon>Actinomadura</taxon>
    </lineage>
</organism>
<proteinExistence type="predicted"/>
<dbReference type="RefSeq" id="WP_220165090.1">
    <property type="nucleotide sequence ID" value="NZ_JAIBOA010000004.1"/>
</dbReference>
<protein>
    <submittedName>
        <fullName evidence="1">Uncharacterized protein</fullName>
    </submittedName>
</protein>
<comment type="caution">
    <text evidence="1">The sequence shown here is derived from an EMBL/GenBank/DDBJ whole genome shotgun (WGS) entry which is preliminary data.</text>
</comment>
<dbReference type="Proteomes" id="UP000774570">
    <property type="component" value="Unassembled WGS sequence"/>
</dbReference>
<evidence type="ECO:0000313" key="1">
    <source>
        <dbReference type="EMBL" id="MBW8482527.1"/>
    </source>
</evidence>
<dbReference type="EMBL" id="JAIBOA010000004">
    <property type="protein sequence ID" value="MBW8482527.1"/>
    <property type="molecule type" value="Genomic_DNA"/>
</dbReference>